<evidence type="ECO:0000313" key="3">
    <source>
        <dbReference type="Proteomes" id="UP001595632"/>
    </source>
</evidence>
<dbReference type="Gene3D" id="3.40.30.10">
    <property type="entry name" value="Glutaredoxin"/>
    <property type="match status" value="1"/>
</dbReference>
<feature type="signal peptide" evidence="1">
    <location>
        <begin position="1"/>
        <end position="24"/>
    </location>
</feature>
<feature type="chain" id="PRO_5046005505" description="Thioredoxin-like protein" evidence="1">
    <location>
        <begin position="25"/>
        <end position="156"/>
    </location>
</feature>
<accession>A0ABV7GT41</accession>
<protein>
    <recommendedName>
        <fullName evidence="4">Thioredoxin-like protein</fullName>
    </recommendedName>
</protein>
<gene>
    <name evidence="2" type="ORF">ACFOGP_18980</name>
</gene>
<dbReference type="EMBL" id="JBHRTB010000010">
    <property type="protein sequence ID" value="MFC3144813.1"/>
    <property type="molecule type" value="Genomic_DNA"/>
</dbReference>
<evidence type="ECO:0000256" key="1">
    <source>
        <dbReference type="SAM" id="SignalP"/>
    </source>
</evidence>
<reference evidence="3" key="1">
    <citation type="journal article" date="2019" name="Int. J. Syst. Evol. Microbiol.">
        <title>The Global Catalogue of Microorganisms (GCM) 10K type strain sequencing project: providing services to taxonomists for standard genome sequencing and annotation.</title>
        <authorList>
            <consortium name="The Broad Institute Genomics Platform"/>
            <consortium name="The Broad Institute Genome Sequencing Center for Infectious Disease"/>
            <person name="Wu L."/>
            <person name="Ma J."/>
        </authorList>
    </citation>
    <scope>NUCLEOTIDE SEQUENCE [LARGE SCALE GENOMIC DNA]</scope>
    <source>
        <strain evidence="3">KCTC 52366</strain>
    </source>
</reference>
<sequence length="156" mass="16318">MTRAARGREALVAVLVLSATAAPAQDVLDRLKSLDTDGPTLEDAYAVEAEADRDLIAAEADTLFDASRPTVGAPDGPVRAAVFTAPDCADCGPAVDELAALAQRLGVRATVIDVSEAGNADLMRRLTLDLLPSYVLPDSLVRGAMPAIVLERYLSD</sequence>
<dbReference type="RefSeq" id="WP_275634381.1">
    <property type="nucleotide sequence ID" value="NZ_JARGYD010000009.1"/>
</dbReference>
<proteinExistence type="predicted"/>
<dbReference type="SUPFAM" id="SSF52833">
    <property type="entry name" value="Thioredoxin-like"/>
    <property type="match status" value="1"/>
</dbReference>
<organism evidence="2 3">
    <name type="scientific">Psychromarinibacter halotolerans</name>
    <dbReference type="NCBI Taxonomy" id="1775175"/>
    <lineage>
        <taxon>Bacteria</taxon>
        <taxon>Pseudomonadati</taxon>
        <taxon>Pseudomonadota</taxon>
        <taxon>Alphaproteobacteria</taxon>
        <taxon>Rhodobacterales</taxon>
        <taxon>Paracoccaceae</taxon>
        <taxon>Psychromarinibacter</taxon>
    </lineage>
</organism>
<evidence type="ECO:0008006" key="4">
    <source>
        <dbReference type="Google" id="ProtNLM"/>
    </source>
</evidence>
<comment type="caution">
    <text evidence="2">The sequence shown here is derived from an EMBL/GenBank/DDBJ whole genome shotgun (WGS) entry which is preliminary data.</text>
</comment>
<keyword evidence="3" id="KW-1185">Reference proteome</keyword>
<dbReference type="Proteomes" id="UP001595632">
    <property type="component" value="Unassembled WGS sequence"/>
</dbReference>
<dbReference type="InterPro" id="IPR036249">
    <property type="entry name" value="Thioredoxin-like_sf"/>
</dbReference>
<evidence type="ECO:0000313" key="2">
    <source>
        <dbReference type="EMBL" id="MFC3144813.1"/>
    </source>
</evidence>
<keyword evidence="1" id="KW-0732">Signal</keyword>
<name>A0ABV7GT41_9RHOB</name>